<dbReference type="PROSITE" id="PS50162">
    <property type="entry name" value="RECA_2"/>
    <property type="match status" value="1"/>
</dbReference>
<dbReference type="GO" id="GO:0033065">
    <property type="term" value="C:Rad51C-XRCC3 complex"/>
    <property type="evidence" value="ECO:0007669"/>
    <property type="project" value="TreeGrafter"/>
</dbReference>
<dbReference type="GeneID" id="18841053"/>
<evidence type="ECO:0000256" key="3">
    <source>
        <dbReference type="ARBA" id="ARBA00022763"/>
    </source>
</evidence>
<proteinExistence type="predicted"/>
<evidence type="ECO:0000313" key="9">
    <source>
        <dbReference type="Proteomes" id="UP000053319"/>
    </source>
</evidence>
<dbReference type="GO" id="GO:0000400">
    <property type="term" value="F:four-way junction DNA binding"/>
    <property type="evidence" value="ECO:0007669"/>
    <property type="project" value="TreeGrafter"/>
</dbReference>
<keyword evidence="5" id="KW-0234">DNA repair</keyword>
<feature type="domain" description="RecA family profile 1" evidence="7">
    <location>
        <begin position="77"/>
        <end position="266"/>
    </location>
</feature>
<keyword evidence="4" id="KW-0067">ATP-binding</keyword>
<dbReference type="OrthoDB" id="5957327at2759"/>
<dbReference type="InterPro" id="IPR052093">
    <property type="entry name" value="HR_Repair_Mediator"/>
</dbReference>
<comment type="subcellular location">
    <subcellularLocation>
        <location evidence="1">Nucleus</location>
    </subcellularLocation>
</comment>
<evidence type="ECO:0000313" key="8">
    <source>
        <dbReference type="EMBL" id="EJF59772.1"/>
    </source>
</evidence>
<dbReference type="PANTHER" id="PTHR46239">
    <property type="entry name" value="DNA REPAIR PROTEIN RAD51 HOMOLOG 3 RAD51C"/>
    <property type="match status" value="1"/>
</dbReference>
<evidence type="ECO:0000259" key="7">
    <source>
        <dbReference type="PROSITE" id="PS50162"/>
    </source>
</evidence>
<protein>
    <submittedName>
        <fullName evidence="8">P-loop containing nucleoside triphosphate hydrolase protein</fullName>
    </submittedName>
</protein>
<dbReference type="SUPFAM" id="SSF52540">
    <property type="entry name" value="P-loop containing nucleoside triphosphate hydrolases"/>
    <property type="match status" value="1"/>
</dbReference>
<keyword evidence="8" id="KW-0378">Hydrolase</keyword>
<accession>R7SXS3</accession>
<dbReference type="OMA" id="FVDMQNM"/>
<dbReference type="KEGG" id="dsq:DICSQDRAFT_181745"/>
<dbReference type="GO" id="GO:0007131">
    <property type="term" value="P:reciprocal meiotic recombination"/>
    <property type="evidence" value="ECO:0007669"/>
    <property type="project" value="TreeGrafter"/>
</dbReference>
<dbReference type="GO" id="GO:0008821">
    <property type="term" value="F:crossover junction DNA endonuclease activity"/>
    <property type="evidence" value="ECO:0007669"/>
    <property type="project" value="TreeGrafter"/>
</dbReference>
<dbReference type="GO" id="GO:0140664">
    <property type="term" value="F:ATP-dependent DNA damage sensor activity"/>
    <property type="evidence" value="ECO:0007669"/>
    <property type="project" value="InterPro"/>
</dbReference>
<organism evidence="8 9">
    <name type="scientific">Dichomitus squalens (strain LYAD-421)</name>
    <name type="common">Western red white-rot fungus</name>
    <dbReference type="NCBI Taxonomy" id="732165"/>
    <lineage>
        <taxon>Eukaryota</taxon>
        <taxon>Fungi</taxon>
        <taxon>Dikarya</taxon>
        <taxon>Basidiomycota</taxon>
        <taxon>Agaricomycotina</taxon>
        <taxon>Agaricomycetes</taxon>
        <taxon>Polyporales</taxon>
        <taxon>Polyporaceae</taxon>
        <taxon>Dichomitus</taxon>
    </lineage>
</organism>
<keyword evidence="6" id="KW-0539">Nucleus</keyword>
<keyword evidence="2" id="KW-0547">Nucleotide-binding</keyword>
<name>R7SXS3_DICSQ</name>
<evidence type="ECO:0000256" key="6">
    <source>
        <dbReference type="ARBA" id="ARBA00023242"/>
    </source>
</evidence>
<evidence type="ECO:0000256" key="5">
    <source>
        <dbReference type="ARBA" id="ARBA00023204"/>
    </source>
</evidence>
<evidence type="ECO:0000256" key="4">
    <source>
        <dbReference type="ARBA" id="ARBA00022840"/>
    </source>
</evidence>
<dbReference type="GO" id="GO:0005657">
    <property type="term" value="C:replication fork"/>
    <property type="evidence" value="ECO:0007669"/>
    <property type="project" value="TreeGrafter"/>
</dbReference>
<dbReference type="PANTHER" id="PTHR46239:SF1">
    <property type="entry name" value="DNA REPAIR PROTEIN RAD51 HOMOLOG 3"/>
    <property type="match status" value="1"/>
</dbReference>
<sequence length="353" mass="38109">MSDRSLSSLGLPIATLSALERSGYDRVSDLSDSTPEQLSRDANIPLPASQAVFSSVSRATATPAIAMTQSAASMMGETKLYSTSCAPLDDLLDGGLKRGHILEISGPPGCGKEQIAAHAVKSFVEAHEHVLFVDMQNMVPPATIKRILCGSSPLTASHSQALTKRFAPLLAGDVTAATDADDSERGLDLVHYQALHTPAEFVVFIRTLPAYLEARPSVRLLILNSYTFPFQTLDFKDKLALLERAKQTLARLCASTNLTVIITSQLVSQPLQVDESGDAPRGSKYVMKRAFDDKYYPSGRTFRVLVVPQRPPEKSERETGVIRLLSTPATTNVPPAGVREAKYRLLGGAIQGM</sequence>
<dbReference type="Gene3D" id="3.40.50.300">
    <property type="entry name" value="P-loop containing nucleotide triphosphate hydrolases"/>
    <property type="match status" value="1"/>
</dbReference>
<gene>
    <name evidence="8" type="ORF">DICSQDRAFT_181745</name>
</gene>
<dbReference type="InterPro" id="IPR020588">
    <property type="entry name" value="RecA_ATP-bd"/>
</dbReference>
<dbReference type="RefSeq" id="XP_007367484.1">
    <property type="nucleotide sequence ID" value="XM_007367422.1"/>
</dbReference>
<dbReference type="AlphaFoldDB" id="R7SXS3"/>
<reference evidence="8 9" key="1">
    <citation type="journal article" date="2012" name="Science">
        <title>The Paleozoic origin of enzymatic lignin decomposition reconstructed from 31 fungal genomes.</title>
        <authorList>
            <person name="Floudas D."/>
            <person name="Binder M."/>
            <person name="Riley R."/>
            <person name="Barry K."/>
            <person name="Blanchette R.A."/>
            <person name="Henrissat B."/>
            <person name="Martinez A.T."/>
            <person name="Otillar R."/>
            <person name="Spatafora J.W."/>
            <person name="Yadav J.S."/>
            <person name="Aerts A."/>
            <person name="Benoit I."/>
            <person name="Boyd A."/>
            <person name="Carlson A."/>
            <person name="Copeland A."/>
            <person name="Coutinho P.M."/>
            <person name="de Vries R.P."/>
            <person name="Ferreira P."/>
            <person name="Findley K."/>
            <person name="Foster B."/>
            <person name="Gaskell J."/>
            <person name="Glotzer D."/>
            <person name="Gorecki P."/>
            <person name="Heitman J."/>
            <person name="Hesse C."/>
            <person name="Hori C."/>
            <person name="Igarashi K."/>
            <person name="Jurgens J.A."/>
            <person name="Kallen N."/>
            <person name="Kersten P."/>
            <person name="Kohler A."/>
            <person name="Kuees U."/>
            <person name="Kumar T.K.A."/>
            <person name="Kuo A."/>
            <person name="LaButti K."/>
            <person name="Larrondo L.F."/>
            <person name="Lindquist E."/>
            <person name="Ling A."/>
            <person name="Lombard V."/>
            <person name="Lucas S."/>
            <person name="Lundell T."/>
            <person name="Martin R."/>
            <person name="McLaughlin D.J."/>
            <person name="Morgenstern I."/>
            <person name="Morin E."/>
            <person name="Murat C."/>
            <person name="Nagy L.G."/>
            <person name="Nolan M."/>
            <person name="Ohm R.A."/>
            <person name="Patyshakuliyeva A."/>
            <person name="Rokas A."/>
            <person name="Ruiz-Duenas F.J."/>
            <person name="Sabat G."/>
            <person name="Salamov A."/>
            <person name="Samejima M."/>
            <person name="Schmutz J."/>
            <person name="Slot J.C."/>
            <person name="St John F."/>
            <person name="Stenlid J."/>
            <person name="Sun H."/>
            <person name="Sun S."/>
            <person name="Syed K."/>
            <person name="Tsang A."/>
            <person name="Wiebenga A."/>
            <person name="Young D."/>
            <person name="Pisabarro A."/>
            <person name="Eastwood D.C."/>
            <person name="Martin F."/>
            <person name="Cullen D."/>
            <person name="Grigoriev I.V."/>
            <person name="Hibbett D.S."/>
        </authorList>
    </citation>
    <scope>NUCLEOTIDE SEQUENCE [LARGE SCALE GENOMIC DNA]</scope>
    <source>
        <strain evidence="8 9">LYAD-421 SS1</strain>
    </source>
</reference>
<evidence type="ECO:0000256" key="1">
    <source>
        <dbReference type="ARBA" id="ARBA00004123"/>
    </source>
</evidence>
<dbReference type="Proteomes" id="UP000053319">
    <property type="component" value="Unassembled WGS sequence"/>
</dbReference>
<dbReference type="GO" id="GO:0000707">
    <property type="term" value="P:meiotic DNA recombinase assembly"/>
    <property type="evidence" value="ECO:0007669"/>
    <property type="project" value="TreeGrafter"/>
</dbReference>
<dbReference type="GO" id="GO:0005524">
    <property type="term" value="F:ATP binding"/>
    <property type="evidence" value="ECO:0007669"/>
    <property type="project" value="UniProtKB-KW"/>
</dbReference>
<keyword evidence="3" id="KW-0227">DNA damage</keyword>
<dbReference type="HOGENOM" id="CLU_075134_0_0_1"/>
<dbReference type="InterPro" id="IPR027417">
    <property type="entry name" value="P-loop_NTPase"/>
</dbReference>
<dbReference type="GO" id="GO:0033063">
    <property type="term" value="C:Rad51B-Rad51C-Rad51D-XRCC2 complex"/>
    <property type="evidence" value="ECO:0007669"/>
    <property type="project" value="TreeGrafter"/>
</dbReference>
<dbReference type="EMBL" id="JH719421">
    <property type="protein sequence ID" value="EJF59772.1"/>
    <property type="molecule type" value="Genomic_DNA"/>
</dbReference>
<evidence type="ECO:0000256" key="2">
    <source>
        <dbReference type="ARBA" id="ARBA00022741"/>
    </source>
</evidence>